<reference evidence="1 2" key="1">
    <citation type="submission" date="2020-08" db="EMBL/GenBank/DDBJ databases">
        <title>Genomic Encyclopedia of Type Strains, Phase IV (KMG-IV): sequencing the most valuable type-strain genomes for metagenomic binning, comparative biology and taxonomic classification.</title>
        <authorList>
            <person name="Goeker M."/>
        </authorList>
    </citation>
    <scope>NUCLEOTIDE SEQUENCE [LARGE SCALE GENOMIC DNA]</scope>
    <source>
        <strain evidence="1 2">DSM 21458</strain>
    </source>
</reference>
<comment type="caution">
    <text evidence="1">The sequence shown here is derived from an EMBL/GenBank/DDBJ whole genome shotgun (WGS) entry which is preliminary data.</text>
</comment>
<dbReference type="EMBL" id="JACHHG010000010">
    <property type="protein sequence ID" value="MBB6099220.1"/>
    <property type="molecule type" value="Genomic_DNA"/>
</dbReference>
<organism evidence="1 2">
    <name type="scientific">Deinobacterium chartae</name>
    <dbReference type="NCBI Taxonomy" id="521158"/>
    <lineage>
        <taxon>Bacteria</taxon>
        <taxon>Thermotogati</taxon>
        <taxon>Deinococcota</taxon>
        <taxon>Deinococci</taxon>
        <taxon>Deinococcales</taxon>
        <taxon>Deinococcaceae</taxon>
        <taxon>Deinobacterium</taxon>
    </lineage>
</organism>
<sequence length="177" mass="19699">MSPSPLVKDKVYRYRVIAEDGSNNRSEGTVEMVSRLDAVHFIRYEIQTPFYLSLPGDRKQYLSCTHWNGQELPHNVRYRVQYSGSIESFTLKLSNGYTRTLEAPASGGELNFAIEGLAGGDPVGELEERHIVQYNDAGTGLSSIRTTLLAKPLGADPVILFENSSYWQVSDCTDTST</sequence>
<proteinExistence type="predicted"/>
<keyword evidence="2" id="KW-1185">Reference proteome</keyword>
<evidence type="ECO:0000313" key="1">
    <source>
        <dbReference type="EMBL" id="MBB6099220.1"/>
    </source>
</evidence>
<name>A0A841I481_9DEIO</name>
<dbReference type="Proteomes" id="UP000569951">
    <property type="component" value="Unassembled WGS sequence"/>
</dbReference>
<dbReference type="AlphaFoldDB" id="A0A841I481"/>
<gene>
    <name evidence="1" type="ORF">HNR42_002658</name>
</gene>
<evidence type="ECO:0000313" key="2">
    <source>
        <dbReference type="Proteomes" id="UP000569951"/>
    </source>
</evidence>
<protein>
    <submittedName>
        <fullName evidence="1">Uncharacterized protein</fullName>
    </submittedName>
</protein>
<accession>A0A841I481</accession>
<dbReference type="RefSeq" id="WP_183987977.1">
    <property type="nucleotide sequence ID" value="NZ_JACHHG010000010.1"/>
</dbReference>